<feature type="non-terminal residue" evidence="2">
    <location>
        <position position="291"/>
    </location>
</feature>
<accession>A0A9D2GWK0</accession>
<keyword evidence="1" id="KW-1133">Transmembrane helix</keyword>
<dbReference type="Proteomes" id="UP000824108">
    <property type="component" value="Unassembled WGS sequence"/>
</dbReference>
<reference evidence="2" key="1">
    <citation type="journal article" date="2021" name="PeerJ">
        <title>Extensive microbial diversity within the chicken gut microbiome revealed by metagenomics and culture.</title>
        <authorList>
            <person name="Gilroy R."/>
            <person name="Ravi A."/>
            <person name="Getino M."/>
            <person name="Pursley I."/>
            <person name="Horton D.L."/>
            <person name="Alikhan N.F."/>
            <person name="Baker D."/>
            <person name="Gharbi K."/>
            <person name="Hall N."/>
            <person name="Watson M."/>
            <person name="Adriaenssens E.M."/>
            <person name="Foster-Nyarko E."/>
            <person name="Jarju S."/>
            <person name="Secka A."/>
            <person name="Antonio M."/>
            <person name="Oren A."/>
            <person name="Chaudhuri R.R."/>
            <person name="La Ragione R."/>
            <person name="Hildebrand F."/>
            <person name="Pallen M.J."/>
        </authorList>
    </citation>
    <scope>NUCLEOTIDE SEQUENCE</scope>
    <source>
        <strain evidence="2">CHK118-2852</strain>
    </source>
</reference>
<dbReference type="InterPro" id="IPR011042">
    <property type="entry name" value="6-blade_b-propeller_TolB-like"/>
</dbReference>
<evidence type="ECO:0000313" key="3">
    <source>
        <dbReference type="Proteomes" id="UP000824108"/>
    </source>
</evidence>
<feature type="transmembrane region" description="Helical" evidence="1">
    <location>
        <begin position="6"/>
        <end position="24"/>
    </location>
</feature>
<protein>
    <submittedName>
        <fullName evidence="2">6-bladed beta-propeller</fullName>
    </submittedName>
</protein>
<keyword evidence="1" id="KW-0472">Membrane</keyword>
<dbReference type="Gene3D" id="2.120.10.30">
    <property type="entry name" value="TolB, C-terminal domain"/>
    <property type="match status" value="1"/>
</dbReference>
<dbReference type="EMBL" id="DXAV01000011">
    <property type="protein sequence ID" value="HIZ90677.1"/>
    <property type="molecule type" value="Genomic_DNA"/>
</dbReference>
<dbReference type="SUPFAM" id="SSF63825">
    <property type="entry name" value="YWTD domain"/>
    <property type="match status" value="1"/>
</dbReference>
<proteinExistence type="predicted"/>
<organism evidence="2 3">
    <name type="scientific">Candidatus Bacteroides merdavium</name>
    <dbReference type="NCBI Taxonomy" id="2838472"/>
    <lineage>
        <taxon>Bacteria</taxon>
        <taxon>Pseudomonadati</taxon>
        <taxon>Bacteroidota</taxon>
        <taxon>Bacteroidia</taxon>
        <taxon>Bacteroidales</taxon>
        <taxon>Bacteroidaceae</taxon>
        <taxon>Bacteroides</taxon>
    </lineage>
</organism>
<comment type="caution">
    <text evidence="2">The sequence shown here is derived from an EMBL/GenBank/DDBJ whole genome shotgun (WGS) entry which is preliminary data.</text>
</comment>
<name>A0A9D2GWK0_9BACE</name>
<reference evidence="2" key="2">
    <citation type="submission" date="2021-04" db="EMBL/GenBank/DDBJ databases">
        <authorList>
            <person name="Gilroy R."/>
        </authorList>
    </citation>
    <scope>NUCLEOTIDE SEQUENCE</scope>
    <source>
        <strain evidence="2">CHK118-2852</strain>
    </source>
</reference>
<dbReference type="PROSITE" id="PS51257">
    <property type="entry name" value="PROKAR_LIPOPROTEIN"/>
    <property type="match status" value="1"/>
</dbReference>
<keyword evidence="1" id="KW-0812">Transmembrane</keyword>
<gene>
    <name evidence="2" type="ORF">H9807_00930</name>
</gene>
<dbReference type="Pfam" id="PF17170">
    <property type="entry name" value="DUF5128"/>
    <property type="match status" value="1"/>
</dbReference>
<evidence type="ECO:0000256" key="1">
    <source>
        <dbReference type="SAM" id="Phobius"/>
    </source>
</evidence>
<evidence type="ECO:0000313" key="2">
    <source>
        <dbReference type="EMBL" id="HIZ90677.1"/>
    </source>
</evidence>
<dbReference type="AlphaFoldDB" id="A0A9D2GWK0"/>
<sequence>MTKSNYLLIFFFLLMNLLIFVGCAGKKQVDLFAPDGVVDTLARADSINIRPADIHVPFYTEIAKYDNNLSSIASGVRFVKLDDEPLFRDFFIYDVQQCDSFLFLLGGEHIFMYDASGKFLRQIGRKGQGPGEYVNLNAPLQLDEKNRVLYVADGYTSRFLSYDFDGNLLKDIRYANSEWSQAYLLDSVTVMINTNVGSRFQPSQTKKLILQDYDRKTLKSFPSYLYPVERPKGNFAYGVDNILWRCGKDFYLLEYGNDTIFQITREQLIPALILTGDDLKLSKDEWFSRDK</sequence>